<protein>
    <submittedName>
        <fullName evidence="1">Uncharacterized protein</fullName>
    </submittedName>
</protein>
<dbReference type="AlphaFoldDB" id="X1E4A0"/>
<organism evidence="1">
    <name type="scientific">marine sediment metagenome</name>
    <dbReference type="NCBI Taxonomy" id="412755"/>
    <lineage>
        <taxon>unclassified sequences</taxon>
        <taxon>metagenomes</taxon>
        <taxon>ecological metagenomes</taxon>
    </lineage>
</organism>
<proteinExistence type="predicted"/>
<evidence type="ECO:0000313" key="1">
    <source>
        <dbReference type="EMBL" id="GAH03463.1"/>
    </source>
</evidence>
<comment type="caution">
    <text evidence="1">The sequence shown here is derived from an EMBL/GenBank/DDBJ whole genome shotgun (WGS) entry which is preliminary data.</text>
</comment>
<feature type="non-terminal residue" evidence="1">
    <location>
        <position position="1"/>
    </location>
</feature>
<accession>X1E4A0</accession>
<name>X1E4A0_9ZZZZ</name>
<dbReference type="EMBL" id="BART01020386">
    <property type="protein sequence ID" value="GAH03463.1"/>
    <property type="molecule type" value="Genomic_DNA"/>
</dbReference>
<gene>
    <name evidence="1" type="ORF">S01H4_37895</name>
</gene>
<sequence length="200" mass="22052">DIEKIGELARKIEWQNGGHCPICKVFTTHGHDEFCEIGQILSLLPPPCEAGGIVIKLGEQLSDSVEQQLLADADEKSGKPTLIVPKVFIDDTEEFKKKVNLYFKTDMDKYPDEPLIESEKLLLKAVSLLPPPCERCGGSGRIPVEVRYISCAGGLDTKSKTLIPCPKCQAPAGKVEKFVLCKRCGNKTILATSLQYLHWA</sequence>
<reference evidence="1" key="1">
    <citation type="journal article" date="2014" name="Front. Microbiol.">
        <title>High frequency of phylogenetically diverse reductive dehalogenase-homologous genes in deep subseafloor sedimentary metagenomes.</title>
        <authorList>
            <person name="Kawai M."/>
            <person name="Futagami T."/>
            <person name="Toyoda A."/>
            <person name="Takaki Y."/>
            <person name="Nishi S."/>
            <person name="Hori S."/>
            <person name="Arai W."/>
            <person name="Tsubouchi T."/>
            <person name="Morono Y."/>
            <person name="Uchiyama I."/>
            <person name="Ito T."/>
            <person name="Fujiyama A."/>
            <person name="Inagaki F."/>
            <person name="Takami H."/>
        </authorList>
    </citation>
    <scope>NUCLEOTIDE SEQUENCE</scope>
    <source>
        <strain evidence="1">Expedition CK06-06</strain>
    </source>
</reference>